<gene>
    <name evidence="2" type="ORF">Vbra_14633</name>
</gene>
<evidence type="ECO:0000313" key="2">
    <source>
        <dbReference type="EMBL" id="CEM08572.1"/>
    </source>
</evidence>
<accession>A0A0G4F7D2</accession>
<dbReference type="VEuPathDB" id="CryptoDB:Vbra_14633"/>
<dbReference type="InParanoid" id="A0A0G4F7D2"/>
<organism evidence="2 3">
    <name type="scientific">Vitrella brassicaformis (strain CCMP3155)</name>
    <dbReference type="NCBI Taxonomy" id="1169540"/>
    <lineage>
        <taxon>Eukaryota</taxon>
        <taxon>Sar</taxon>
        <taxon>Alveolata</taxon>
        <taxon>Colpodellida</taxon>
        <taxon>Vitrellaceae</taxon>
        <taxon>Vitrella</taxon>
    </lineage>
</organism>
<reference evidence="2 3" key="1">
    <citation type="submission" date="2014-11" db="EMBL/GenBank/DDBJ databases">
        <authorList>
            <person name="Zhu J."/>
            <person name="Qi W."/>
            <person name="Song R."/>
        </authorList>
    </citation>
    <scope>NUCLEOTIDE SEQUENCE [LARGE SCALE GENOMIC DNA]</scope>
</reference>
<keyword evidence="1" id="KW-0732">Signal</keyword>
<keyword evidence="3" id="KW-1185">Reference proteome</keyword>
<dbReference type="Proteomes" id="UP000041254">
    <property type="component" value="Unassembled WGS sequence"/>
</dbReference>
<feature type="signal peptide" evidence="1">
    <location>
        <begin position="1"/>
        <end position="22"/>
    </location>
</feature>
<feature type="chain" id="PRO_5005188198" evidence="1">
    <location>
        <begin position="23"/>
        <end position="123"/>
    </location>
</feature>
<dbReference type="EMBL" id="CDMY01000385">
    <property type="protein sequence ID" value="CEM08572.1"/>
    <property type="molecule type" value="Genomic_DNA"/>
</dbReference>
<evidence type="ECO:0000256" key="1">
    <source>
        <dbReference type="SAM" id="SignalP"/>
    </source>
</evidence>
<proteinExistence type="predicted"/>
<sequence>MMTALALSGLVVLLLYPAFSLCTDSAAHQSKNVLRHGAFEGRALEAATPTAGMPIALEEAMCVEQEIENPTGAKFKVKDCHRIYAIGTQFLSELPSMENLGSSPKFIIQCEDTKAEKGQAERL</sequence>
<protein>
    <submittedName>
        <fullName evidence="2">Uncharacterized protein</fullName>
    </submittedName>
</protein>
<evidence type="ECO:0000313" key="3">
    <source>
        <dbReference type="Proteomes" id="UP000041254"/>
    </source>
</evidence>
<dbReference type="AlphaFoldDB" id="A0A0G4F7D2"/>
<name>A0A0G4F7D2_VITBC</name>